<evidence type="ECO:0000313" key="14">
    <source>
        <dbReference type="Proteomes" id="UP000440578"/>
    </source>
</evidence>
<dbReference type="SMART" id="SM00355">
    <property type="entry name" value="ZnF_C2H2"/>
    <property type="match status" value="5"/>
</dbReference>
<evidence type="ECO:0000256" key="10">
    <source>
        <dbReference type="PROSITE-ProRule" id="PRU00042"/>
    </source>
</evidence>
<dbReference type="PROSITE" id="PS00028">
    <property type="entry name" value="ZINC_FINGER_C2H2_1"/>
    <property type="match status" value="4"/>
</dbReference>
<dbReference type="Gene3D" id="3.30.160.60">
    <property type="entry name" value="Classic Zinc Finger"/>
    <property type="match status" value="5"/>
</dbReference>
<dbReference type="Proteomes" id="UP000440578">
    <property type="component" value="Unassembled WGS sequence"/>
</dbReference>
<feature type="compositionally biased region" description="Low complexity" evidence="11">
    <location>
        <begin position="112"/>
        <end position="137"/>
    </location>
</feature>
<comment type="caution">
    <text evidence="13">The sequence shown here is derived from an EMBL/GenBank/DDBJ whole genome shotgun (WGS) entry which is preliminary data.</text>
</comment>
<keyword evidence="9" id="KW-0539">Nucleus</keyword>
<protein>
    <submittedName>
        <fullName evidence="13">Protein krueppel</fullName>
    </submittedName>
</protein>
<evidence type="ECO:0000256" key="6">
    <source>
        <dbReference type="ARBA" id="ARBA00023015"/>
    </source>
</evidence>
<evidence type="ECO:0000256" key="8">
    <source>
        <dbReference type="ARBA" id="ARBA00023163"/>
    </source>
</evidence>
<evidence type="ECO:0000256" key="1">
    <source>
        <dbReference type="ARBA" id="ARBA00004123"/>
    </source>
</evidence>
<feature type="domain" description="C2H2-type" evidence="12">
    <location>
        <begin position="236"/>
        <end position="263"/>
    </location>
</feature>
<dbReference type="OrthoDB" id="654211at2759"/>
<dbReference type="InterPro" id="IPR013087">
    <property type="entry name" value="Znf_C2H2_type"/>
</dbReference>
<keyword evidence="6" id="KW-0805">Transcription regulation</keyword>
<feature type="domain" description="C2H2-type" evidence="12">
    <location>
        <begin position="152"/>
        <end position="179"/>
    </location>
</feature>
<dbReference type="PANTHER" id="PTHR16515:SF49">
    <property type="entry name" value="GASTRULA ZINC FINGER PROTEIN XLCGF49.1-LIKE-RELATED"/>
    <property type="match status" value="1"/>
</dbReference>
<comment type="subcellular location">
    <subcellularLocation>
        <location evidence="1">Nucleus</location>
    </subcellularLocation>
</comment>
<keyword evidence="8" id="KW-0804">Transcription</keyword>
<dbReference type="GO" id="GO:0008270">
    <property type="term" value="F:zinc ion binding"/>
    <property type="evidence" value="ECO:0007669"/>
    <property type="project" value="UniProtKB-KW"/>
</dbReference>
<dbReference type="Pfam" id="PF13894">
    <property type="entry name" value="zf-C2H2_4"/>
    <property type="match status" value="1"/>
</dbReference>
<feature type="compositionally biased region" description="Pro residues" evidence="11">
    <location>
        <begin position="41"/>
        <end position="67"/>
    </location>
</feature>
<keyword evidence="5" id="KW-0862">Zinc</keyword>
<keyword evidence="3" id="KW-0677">Repeat</keyword>
<evidence type="ECO:0000256" key="4">
    <source>
        <dbReference type="ARBA" id="ARBA00022771"/>
    </source>
</evidence>
<gene>
    <name evidence="13" type="primary">Kr</name>
    <name evidence="13" type="ORF">FJT64_014936</name>
</gene>
<sequence length="721" mass="77867">MTVCKYHAREVPFHVKLGCGAVRVEFHPGIADWAARTRWPPLEPAAGRPPPLISPPSRSPPGPPGPPGGLLSPAGLQAALLAQLSAQHASQLQYQRALLAWARLVAGGLPEAAAAPGGGSCSPTASSGSPPRSDGSPPARPARRTAPRAKIFACPLCGRSFGYKHVLQNHVRTHTGEKPFQCPECQKRFTRDHHLKTHMRLHTGERPYQCVHCARRFVQVANLRRHLRVHTGERPYSCRHCPGRFSDSNQLRTHEMTHTGRRPFACSDCGAQFRRRQQLLLHRCPAATAAGQTPAEREDDGPATAAALATLAALKTELEPAVKTEPQLEPVTGPGSAPVAGFSFSLETGLRPLPAGPSQTGLRPLPAGPSQTGLRPLPAGPSQTGLRPLPPGPSQTEPEDLSVSAAGRRPSGMAPPGLRWLSGSGGPGDAPGAGQVGGESVPPWGLQQRYDSRSESEGSRRPSTSSQDLPSVVWPPPRHDQPVQQVMMSSERGWLRPALSPAPTAPTGARRRKRRRQTQAEPPRTPWDLSQTTGRGISEESSAVPLRRVSQLDQPSSGEGERESVAEVEDARHRPVEAPGPPGRDRRTLPPLVPLWAPQQTSGAPHTAEEDRRRTEDGQRTEDRRRKSEETGSALLQMLTVSGSPPAAERPRDREHTARGHRAPPPLTALELGDCRRERGRGLPDGGPHWRAAEVERHPVDIFKFREKDNADVQILDGVRG</sequence>
<feature type="domain" description="C2H2-type" evidence="12">
    <location>
        <begin position="180"/>
        <end position="207"/>
    </location>
</feature>
<evidence type="ECO:0000256" key="3">
    <source>
        <dbReference type="ARBA" id="ARBA00022737"/>
    </source>
</evidence>
<reference evidence="13 14" key="1">
    <citation type="submission" date="2019-07" db="EMBL/GenBank/DDBJ databases">
        <title>Draft genome assembly of a fouling barnacle, Amphibalanus amphitrite (Darwin, 1854): The first reference genome for Thecostraca.</title>
        <authorList>
            <person name="Kim W."/>
        </authorList>
    </citation>
    <scope>NUCLEOTIDE SEQUENCE [LARGE SCALE GENOMIC DNA]</scope>
    <source>
        <strain evidence="13">SNU_AA5</strain>
        <tissue evidence="13">Soma without cirri and trophi</tissue>
    </source>
</reference>
<dbReference type="GO" id="GO:0005634">
    <property type="term" value="C:nucleus"/>
    <property type="evidence" value="ECO:0007669"/>
    <property type="project" value="UniProtKB-SubCell"/>
</dbReference>
<feature type="domain" description="C2H2-type" evidence="12">
    <location>
        <begin position="264"/>
        <end position="294"/>
    </location>
</feature>
<feature type="domain" description="C2H2-type" evidence="12">
    <location>
        <begin position="208"/>
        <end position="235"/>
    </location>
</feature>
<dbReference type="GO" id="GO:0003677">
    <property type="term" value="F:DNA binding"/>
    <property type="evidence" value="ECO:0007669"/>
    <property type="project" value="UniProtKB-KW"/>
</dbReference>
<dbReference type="SUPFAM" id="SSF57667">
    <property type="entry name" value="beta-beta-alpha zinc fingers"/>
    <property type="match status" value="3"/>
</dbReference>
<feature type="compositionally biased region" description="Gly residues" evidence="11">
    <location>
        <begin position="423"/>
        <end position="437"/>
    </location>
</feature>
<dbReference type="FunFam" id="3.30.160.60:FF:001450">
    <property type="entry name" value="zinc finger protein 774"/>
    <property type="match status" value="1"/>
</dbReference>
<dbReference type="AlphaFoldDB" id="A0A6A4XGK1"/>
<feature type="compositionally biased region" description="Basic and acidic residues" evidence="11">
    <location>
        <begin position="559"/>
        <end position="576"/>
    </location>
</feature>
<evidence type="ECO:0000256" key="9">
    <source>
        <dbReference type="ARBA" id="ARBA00023242"/>
    </source>
</evidence>
<feature type="compositionally biased region" description="Basic and acidic residues" evidence="11">
    <location>
        <begin position="649"/>
        <end position="658"/>
    </location>
</feature>
<keyword evidence="7" id="KW-0238">DNA-binding</keyword>
<accession>A0A6A4XGK1</accession>
<evidence type="ECO:0000256" key="2">
    <source>
        <dbReference type="ARBA" id="ARBA00022723"/>
    </source>
</evidence>
<dbReference type="EMBL" id="VIIS01000010">
    <property type="protein sequence ID" value="KAF0314598.1"/>
    <property type="molecule type" value="Genomic_DNA"/>
</dbReference>
<keyword evidence="2" id="KW-0479">Metal-binding</keyword>
<evidence type="ECO:0000259" key="12">
    <source>
        <dbReference type="PROSITE" id="PS50157"/>
    </source>
</evidence>
<evidence type="ECO:0000256" key="11">
    <source>
        <dbReference type="SAM" id="MobiDB-lite"/>
    </source>
</evidence>
<dbReference type="FunFam" id="3.30.160.60:FF:002343">
    <property type="entry name" value="Zinc finger protein 33A"/>
    <property type="match status" value="1"/>
</dbReference>
<evidence type="ECO:0000313" key="13">
    <source>
        <dbReference type="EMBL" id="KAF0314598.1"/>
    </source>
</evidence>
<dbReference type="InterPro" id="IPR050331">
    <property type="entry name" value="Zinc_finger"/>
</dbReference>
<dbReference type="PANTHER" id="PTHR16515">
    <property type="entry name" value="PR DOMAIN ZINC FINGER PROTEIN"/>
    <property type="match status" value="1"/>
</dbReference>
<feature type="compositionally biased region" description="Basic and acidic residues" evidence="11">
    <location>
        <begin position="673"/>
        <end position="682"/>
    </location>
</feature>
<feature type="region of interest" description="Disordered" evidence="11">
    <location>
        <begin position="41"/>
        <end position="72"/>
    </location>
</feature>
<feature type="compositionally biased region" description="Basic and acidic residues" evidence="11">
    <location>
        <begin position="450"/>
        <end position="460"/>
    </location>
</feature>
<dbReference type="GO" id="GO:0006355">
    <property type="term" value="P:regulation of DNA-templated transcription"/>
    <property type="evidence" value="ECO:0007669"/>
    <property type="project" value="UniProtKB-ARBA"/>
</dbReference>
<organism evidence="13 14">
    <name type="scientific">Amphibalanus amphitrite</name>
    <name type="common">Striped barnacle</name>
    <name type="synonym">Balanus amphitrite</name>
    <dbReference type="NCBI Taxonomy" id="1232801"/>
    <lineage>
        <taxon>Eukaryota</taxon>
        <taxon>Metazoa</taxon>
        <taxon>Ecdysozoa</taxon>
        <taxon>Arthropoda</taxon>
        <taxon>Crustacea</taxon>
        <taxon>Multicrustacea</taxon>
        <taxon>Cirripedia</taxon>
        <taxon>Thoracica</taxon>
        <taxon>Thoracicalcarea</taxon>
        <taxon>Balanomorpha</taxon>
        <taxon>Balanoidea</taxon>
        <taxon>Balanidae</taxon>
        <taxon>Amphibalaninae</taxon>
        <taxon>Amphibalanus</taxon>
    </lineage>
</organism>
<feature type="region of interest" description="Disordered" evidence="11">
    <location>
        <begin position="348"/>
        <end position="691"/>
    </location>
</feature>
<name>A0A6A4XGK1_AMPAM</name>
<evidence type="ECO:0000256" key="7">
    <source>
        <dbReference type="ARBA" id="ARBA00023125"/>
    </source>
</evidence>
<dbReference type="PROSITE" id="PS50157">
    <property type="entry name" value="ZINC_FINGER_C2H2_2"/>
    <property type="match status" value="5"/>
</dbReference>
<feature type="compositionally biased region" description="Polar residues" evidence="11">
    <location>
        <begin position="528"/>
        <end position="541"/>
    </location>
</feature>
<dbReference type="Pfam" id="PF00096">
    <property type="entry name" value="zf-C2H2"/>
    <property type="match status" value="2"/>
</dbReference>
<feature type="compositionally biased region" description="Basic and acidic residues" evidence="11">
    <location>
        <begin position="607"/>
        <end position="630"/>
    </location>
</feature>
<proteinExistence type="predicted"/>
<feature type="region of interest" description="Disordered" evidence="11">
    <location>
        <begin position="112"/>
        <end position="145"/>
    </location>
</feature>
<dbReference type="FunFam" id="3.30.160.60:FF:000912">
    <property type="entry name" value="Zinc finger protein 660"/>
    <property type="match status" value="1"/>
</dbReference>
<dbReference type="InterPro" id="IPR036236">
    <property type="entry name" value="Znf_C2H2_sf"/>
</dbReference>
<keyword evidence="14" id="KW-1185">Reference proteome</keyword>
<dbReference type="FunFam" id="3.30.160.60:FF:000450">
    <property type="entry name" value="PR domain zinc finger protein 14"/>
    <property type="match status" value="1"/>
</dbReference>
<keyword evidence="4 10" id="KW-0863">Zinc-finger</keyword>
<evidence type="ECO:0000256" key="5">
    <source>
        <dbReference type="ARBA" id="ARBA00022833"/>
    </source>
</evidence>